<keyword evidence="3" id="KW-1185">Reference proteome</keyword>
<reference evidence="2 3" key="1">
    <citation type="submission" date="2020-10" db="EMBL/GenBank/DDBJ databases">
        <title>Genome analysis of Massilia species.</title>
        <authorList>
            <person name="Jung D.-H."/>
        </authorList>
    </citation>
    <scope>NUCLEOTIDE SEQUENCE [LARGE SCALE GENOMIC DNA]</scope>
    <source>
        <strain evidence="3">sipir</strain>
    </source>
</reference>
<feature type="region of interest" description="Disordered" evidence="1">
    <location>
        <begin position="1"/>
        <end position="24"/>
    </location>
</feature>
<evidence type="ECO:0000313" key="2">
    <source>
        <dbReference type="EMBL" id="UOD29385.1"/>
    </source>
</evidence>
<accession>A0ABY4A5G2</accession>
<gene>
    <name evidence="2" type="ORF">INH39_28930</name>
</gene>
<dbReference type="Pfam" id="PF14431">
    <property type="entry name" value="YwqJ-deaminase"/>
    <property type="match status" value="1"/>
</dbReference>
<dbReference type="CDD" id="cd14742">
    <property type="entry name" value="PAAR_RHS"/>
    <property type="match status" value="1"/>
</dbReference>
<dbReference type="InterPro" id="IPR025968">
    <property type="entry name" value="YwqJ_deaminase"/>
</dbReference>
<proteinExistence type="predicted"/>
<dbReference type="EMBL" id="CP063361">
    <property type="protein sequence ID" value="UOD29385.1"/>
    <property type="molecule type" value="Genomic_DNA"/>
</dbReference>
<name>A0ABY4A5G2_9BURK</name>
<dbReference type="Proteomes" id="UP000831532">
    <property type="component" value="Chromosome"/>
</dbReference>
<evidence type="ECO:0000256" key="1">
    <source>
        <dbReference type="SAM" id="MobiDB-lite"/>
    </source>
</evidence>
<dbReference type="InterPro" id="IPR008727">
    <property type="entry name" value="PAAR_motif"/>
</dbReference>
<sequence length="444" mass="46185">MPKAARLGDSIGHTPPGDGPTGGIGDVTGKIIGPCSSNVFTNGIKAARAFVDMTVCSLHPQAPLPIATGSSTVFINGLPAARVSDKIVCRAYITDGSANVFIGGAAVQTNSFMPEGIVEEVVELVENGATLVLGAGEIVVGGFYNSAVRIGAGLASIPYMLDSVDAAVGVQKQIAEGLNYNFRSDGAKQIGEALKPVGAFVQEKITAARDFSEEKIGLGATAIAFGTVQAGVEIAGVVTGGRVLKSLVDGPVSAATGAVTASTRVVADEVAALRRIAAKNATPAATMLHQKINLRGAVADEYARLRKGMSNHQVRREIGPVFAGVMDRKTGKIFFGVNGAVDGLPKKMVPVLAERVPDASKVEYGKSKGAGTHAEIHALNDAMLARPGAPLSDFLVYTINSGQKSSPTLWGLPVPRCPQCELITNGVRYFPEALKYKKRHKKDE</sequence>
<dbReference type="Gene3D" id="2.60.200.60">
    <property type="match status" value="1"/>
</dbReference>
<evidence type="ECO:0000313" key="3">
    <source>
        <dbReference type="Proteomes" id="UP000831532"/>
    </source>
</evidence>
<protein>
    <submittedName>
        <fullName evidence="2">PAAR domain-containing protein</fullName>
    </submittedName>
</protein>
<dbReference type="RefSeq" id="WP_243490609.1">
    <property type="nucleotide sequence ID" value="NZ_CP063361.1"/>
</dbReference>
<dbReference type="Pfam" id="PF05488">
    <property type="entry name" value="PAAR_motif"/>
    <property type="match status" value="1"/>
</dbReference>
<organism evidence="2 3">
    <name type="scientific">Massilia violaceinigra</name>
    <dbReference type="NCBI Taxonomy" id="2045208"/>
    <lineage>
        <taxon>Bacteria</taxon>
        <taxon>Pseudomonadati</taxon>
        <taxon>Pseudomonadota</taxon>
        <taxon>Betaproteobacteria</taxon>
        <taxon>Burkholderiales</taxon>
        <taxon>Oxalobacteraceae</taxon>
        <taxon>Telluria group</taxon>
        <taxon>Massilia</taxon>
    </lineage>
</organism>